<dbReference type="PANTHER" id="PTHR21340">
    <property type="entry name" value="DIADENOSINE 5,5-P1,P4-TETRAPHOSPHATE PYROPHOSPHOHYDROLASE MUTT"/>
    <property type="match status" value="1"/>
</dbReference>
<evidence type="ECO:0000259" key="2">
    <source>
        <dbReference type="PROSITE" id="PS51462"/>
    </source>
</evidence>
<dbReference type="InterPro" id="IPR000086">
    <property type="entry name" value="NUDIX_hydrolase_dom"/>
</dbReference>
<accession>A0A0P7HBH7</accession>
<dbReference type="AlphaFoldDB" id="A0A0P7HBH7"/>
<dbReference type="EMBL" id="LGUC01000001">
    <property type="protein sequence ID" value="KPN30816.1"/>
    <property type="molecule type" value="Genomic_DNA"/>
</dbReference>
<keyword evidence="4" id="KW-1185">Reference proteome</keyword>
<evidence type="ECO:0000256" key="1">
    <source>
        <dbReference type="ARBA" id="ARBA00022801"/>
    </source>
</evidence>
<dbReference type="GO" id="GO:0006754">
    <property type="term" value="P:ATP biosynthetic process"/>
    <property type="evidence" value="ECO:0007669"/>
    <property type="project" value="TreeGrafter"/>
</dbReference>
<dbReference type="GO" id="GO:0006167">
    <property type="term" value="P:AMP biosynthetic process"/>
    <property type="evidence" value="ECO:0007669"/>
    <property type="project" value="TreeGrafter"/>
</dbReference>
<name>A0A0P7HBH7_9EURY</name>
<dbReference type="RefSeq" id="WP_054583662.1">
    <property type="nucleotide sequence ID" value="NZ_LGUC01000001.1"/>
</dbReference>
<comment type="caution">
    <text evidence="3">The sequence shown here is derived from an EMBL/GenBank/DDBJ whole genome shotgun (WGS) entry which is preliminary data.</text>
</comment>
<evidence type="ECO:0000313" key="4">
    <source>
        <dbReference type="Proteomes" id="UP000050535"/>
    </source>
</evidence>
<organism evidence="3 4">
    <name type="scientific">Halolamina pelagica</name>
    <dbReference type="NCBI Taxonomy" id="699431"/>
    <lineage>
        <taxon>Archaea</taxon>
        <taxon>Methanobacteriati</taxon>
        <taxon>Methanobacteriota</taxon>
        <taxon>Stenosarchaea group</taxon>
        <taxon>Halobacteria</taxon>
        <taxon>Halobacteriales</taxon>
        <taxon>Haloferacaceae</taxon>
    </lineage>
</organism>
<dbReference type="Pfam" id="PF00293">
    <property type="entry name" value="NUDIX"/>
    <property type="match status" value="1"/>
</dbReference>
<dbReference type="InterPro" id="IPR051325">
    <property type="entry name" value="Nudix_hydrolase_domain"/>
</dbReference>
<dbReference type="PROSITE" id="PS00893">
    <property type="entry name" value="NUDIX_BOX"/>
    <property type="match status" value="1"/>
</dbReference>
<keyword evidence="1" id="KW-0378">Hydrolase</keyword>
<dbReference type="InterPro" id="IPR020084">
    <property type="entry name" value="NUDIX_hydrolase_CS"/>
</dbReference>
<dbReference type="PANTHER" id="PTHR21340:SF0">
    <property type="entry name" value="BIS(5'-NUCLEOSYL)-TETRAPHOSPHATASE [ASYMMETRICAL]"/>
    <property type="match status" value="1"/>
</dbReference>
<dbReference type="PROSITE" id="PS51462">
    <property type="entry name" value="NUDIX"/>
    <property type="match status" value="1"/>
</dbReference>
<dbReference type="SUPFAM" id="SSF55811">
    <property type="entry name" value="Nudix"/>
    <property type="match status" value="1"/>
</dbReference>
<sequence>MDTEEAARAVDDAVVRLQERWGPITVQKSEWHVDTATYDATAERAAAGTIGGAGAWVRRECGGTTEALMVRETDHGGWSEPAGKQEPGESLGAAACRETYEETGVECRLTGLLRAERAVHVTDGGDRPPLPRLIVVFDAEHLRGEPQPRDDGVDEAAWLAEFPEPLRYAGVTDLPL</sequence>
<reference evidence="4" key="1">
    <citation type="submission" date="2013-11" db="EMBL/GenBank/DDBJ databases">
        <authorList>
            <person name="Hoang H.T."/>
            <person name="Killian M.L."/>
            <person name="Madson D.M."/>
            <person name="Arruda P.H.E."/>
            <person name="Sun D."/>
            <person name="Schwartz K.J."/>
            <person name="Yoon K."/>
        </authorList>
    </citation>
    <scope>NUCLEOTIDE SEQUENCE [LARGE SCALE GENOMIC DNA]</scope>
    <source>
        <strain evidence="4">CDK2</strain>
    </source>
</reference>
<evidence type="ECO:0000313" key="3">
    <source>
        <dbReference type="EMBL" id="KPN30816.1"/>
    </source>
</evidence>
<protein>
    <submittedName>
        <fullName evidence="3">NUDIX domain protein</fullName>
    </submittedName>
</protein>
<proteinExistence type="predicted"/>
<dbReference type="GO" id="GO:0004081">
    <property type="term" value="F:bis(5'-nucleosyl)-tetraphosphatase (asymmetrical) activity"/>
    <property type="evidence" value="ECO:0007669"/>
    <property type="project" value="TreeGrafter"/>
</dbReference>
<dbReference type="STRING" id="699431.SY89_01556"/>
<dbReference type="OrthoDB" id="313151at2157"/>
<gene>
    <name evidence="3" type="ORF">SY89_01556</name>
</gene>
<feature type="domain" description="Nudix hydrolase" evidence="2">
    <location>
        <begin position="48"/>
        <end position="176"/>
    </location>
</feature>
<dbReference type="Gene3D" id="3.90.79.10">
    <property type="entry name" value="Nucleoside Triphosphate Pyrophosphohydrolase"/>
    <property type="match status" value="1"/>
</dbReference>
<dbReference type="Proteomes" id="UP000050535">
    <property type="component" value="Unassembled WGS sequence"/>
</dbReference>
<dbReference type="InterPro" id="IPR015797">
    <property type="entry name" value="NUDIX_hydrolase-like_dom_sf"/>
</dbReference>